<dbReference type="Proteomes" id="UP000664859">
    <property type="component" value="Unassembled WGS sequence"/>
</dbReference>
<proteinExistence type="predicted"/>
<evidence type="ECO:0000313" key="2">
    <source>
        <dbReference type="Proteomes" id="UP000664859"/>
    </source>
</evidence>
<sequence>MSRFNEECDMRAVTARVIWRLLLDALTRRRLGDAAVLMMSAGMMSRHSTTGNHLSEMLRGNVRGDEPEELYGIDIMVLRTNGNANFTPSHSYDNATGNPLPLSVALFLECYYIAIMPAGQYHEHSVLKRDLLAQDDLVNQDANSLTLPGYLHSMPRDITHVSDNDTRNDHTPQSTMLSLGIKGRLRVSTFKWGTRVPRVAVTQIHASTRKSTLQRANPRFNAHIHPSTWMCATTATCTGGPPPALAKKITGGCKHVQCIEVHTEADTQMRSHVHLDMQKHRGTCKSPPPRASHNAREILLRAGLSLLPTHNAPGHYLLGPFQAVRAHIMNDDDDSTPKSTRRRLCAPVHQTPAGVTPRRPLFKPHCSHPCFKPQPVEGSPYKSKHLMKVTTP</sequence>
<accession>A0A835ZJJ1</accession>
<organism evidence="1 2">
    <name type="scientific">Tribonema minus</name>
    <dbReference type="NCBI Taxonomy" id="303371"/>
    <lineage>
        <taxon>Eukaryota</taxon>
        <taxon>Sar</taxon>
        <taxon>Stramenopiles</taxon>
        <taxon>Ochrophyta</taxon>
        <taxon>PX clade</taxon>
        <taxon>Xanthophyceae</taxon>
        <taxon>Tribonematales</taxon>
        <taxon>Tribonemataceae</taxon>
        <taxon>Tribonema</taxon>
    </lineage>
</organism>
<evidence type="ECO:0000313" key="1">
    <source>
        <dbReference type="EMBL" id="KAG5190173.1"/>
    </source>
</evidence>
<dbReference type="EMBL" id="JAFCMP010000038">
    <property type="protein sequence ID" value="KAG5190173.1"/>
    <property type="molecule type" value="Genomic_DNA"/>
</dbReference>
<name>A0A835ZJJ1_9STRA</name>
<protein>
    <submittedName>
        <fullName evidence="1">Uncharacterized protein</fullName>
    </submittedName>
</protein>
<gene>
    <name evidence="1" type="ORF">JKP88DRAFT_252432</name>
</gene>
<keyword evidence="2" id="KW-1185">Reference proteome</keyword>
<dbReference type="AlphaFoldDB" id="A0A835ZJJ1"/>
<reference evidence="1" key="1">
    <citation type="submission" date="2021-02" db="EMBL/GenBank/DDBJ databases">
        <title>First Annotated Genome of the Yellow-green Alga Tribonema minus.</title>
        <authorList>
            <person name="Mahan K.M."/>
        </authorList>
    </citation>
    <scope>NUCLEOTIDE SEQUENCE</scope>
    <source>
        <strain evidence="1">UTEX B ZZ1240</strain>
    </source>
</reference>
<comment type="caution">
    <text evidence="1">The sequence shown here is derived from an EMBL/GenBank/DDBJ whole genome shotgun (WGS) entry which is preliminary data.</text>
</comment>